<dbReference type="Pfam" id="PF13669">
    <property type="entry name" value="Glyoxalase_4"/>
    <property type="match status" value="1"/>
</dbReference>
<gene>
    <name evidence="3" type="ORF">ASJ30_00470</name>
</gene>
<sequence>MRITGLTITSPDVAATQDAWRRLGTLDREIEVTPGEGGLAAVVLGVDDVAATERLLQRRGLDGDASGFDLGGLTWRLAPFVEGEGSPSSTDLVLDHVVVRTGDAERAAADLGARVGLDLRLDRRLTEHGFRGLFFRCGDAVVEVAAPIEPTGDPDSFGGLAWRSADIEATRERLVAGGVEVSEVRTGRKPGTRVATVRDRDLGTPTLLIEQG</sequence>
<dbReference type="RefSeq" id="WP_072623368.1">
    <property type="nucleotide sequence ID" value="NZ_CP013290.1"/>
</dbReference>
<proteinExistence type="predicted"/>
<dbReference type="PANTHER" id="PTHR43048:SF3">
    <property type="entry name" value="METHYLMALONYL-COA EPIMERASE, MITOCHONDRIAL"/>
    <property type="match status" value="1"/>
</dbReference>
<dbReference type="InterPro" id="IPR037523">
    <property type="entry name" value="VOC_core"/>
</dbReference>
<protein>
    <recommendedName>
        <fullName evidence="2">VOC domain-containing protein</fullName>
    </recommendedName>
</protein>
<name>A0A1L3MCT4_9MICO</name>
<evidence type="ECO:0000313" key="4">
    <source>
        <dbReference type="Proteomes" id="UP000182938"/>
    </source>
</evidence>
<dbReference type="GO" id="GO:0004493">
    <property type="term" value="F:methylmalonyl-CoA epimerase activity"/>
    <property type="evidence" value="ECO:0007669"/>
    <property type="project" value="TreeGrafter"/>
</dbReference>
<dbReference type="InterPro" id="IPR051785">
    <property type="entry name" value="MMCE/EMCE_epimerase"/>
</dbReference>
<keyword evidence="4" id="KW-1185">Reference proteome</keyword>
<evidence type="ECO:0000256" key="1">
    <source>
        <dbReference type="ARBA" id="ARBA00022723"/>
    </source>
</evidence>
<evidence type="ECO:0000259" key="2">
    <source>
        <dbReference type="PROSITE" id="PS51819"/>
    </source>
</evidence>
<feature type="domain" description="VOC" evidence="2">
    <location>
        <begin position="93"/>
        <end position="212"/>
    </location>
</feature>
<dbReference type="PROSITE" id="PS51819">
    <property type="entry name" value="VOC"/>
    <property type="match status" value="1"/>
</dbReference>
<dbReference type="GO" id="GO:0046491">
    <property type="term" value="P:L-methylmalonyl-CoA metabolic process"/>
    <property type="evidence" value="ECO:0007669"/>
    <property type="project" value="TreeGrafter"/>
</dbReference>
<accession>A0A1L3MCT4</accession>
<dbReference type="GO" id="GO:0046872">
    <property type="term" value="F:metal ion binding"/>
    <property type="evidence" value="ECO:0007669"/>
    <property type="project" value="UniProtKB-KW"/>
</dbReference>
<reference evidence="3 4" key="1">
    <citation type="submission" date="2015-11" db="EMBL/GenBank/DDBJ databases">
        <authorList>
            <person name="Zhang Y."/>
            <person name="Guo Z."/>
        </authorList>
    </citation>
    <scope>NUCLEOTIDE SEQUENCE [LARGE SCALE GENOMIC DNA]</scope>
    <source>
        <strain evidence="3 4">YFY001</strain>
    </source>
</reference>
<dbReference type="AlphaFoldDB" id="A0A1L3MCT4"/>
<keyword evidence="1" id="KW-0479">Metal-binding</keyword>
<dbReference type="EMBL" id="CP013290">
    <property type="protein sequence ID" value="APH00189.1"/>
    <property type="molecule type" value="Genomic_DNA"/>
</dbReference>
<dbReference type="KEGG" id="jte:ASJ30_00470"/>
<dbReference type="SUPFAM" id="SSF54593">
    <property type="entry name" value="Glyoxalase/Bleomycin resistance protein/Dihydroxybiphenyl dioxygenase"/>
    <property type="match status" value="1"/>
</dbReference>
<organism evidence="3 4">
    <name type="scientific">Janibacter indicus</name>
    <dbReference type="NCBI Taxonomy" id="857417"/>
    <lineage>
        <taxon>Bacteria</taxon>
        <taxon>Bacillati</taxon>
        <taxon>Actinomycetota</taxon>
        <taxon>Actinomycetes</taxon>
        <taxon>Micrococcales</taxon>
        <taxon>Intrasporangiaceae</taxon>
        <taxon>Janibacter</taxon>
    </lineage>
</organism>
<dbReference type="InterPro" id="IPR029068">
    <property type="entry name" value="Glyas_Bleomycin-R_OHBP_Dase"/>
</dbReference>
<dbReference type="Gene3D" id="3.10.180.10">
    <property type="entry name" value="2,3-Dihydroxybiphenyl 1,2-Dioxygenase, domain 1"/>
    <property type="match status" value="1"/>
</dbReference>
<dbReference type="Proteomes" id="UP000182938">
    <property type="component" value="Chromosome"/>
</dbReference>
<evidence type="ECO:0000313" key="3">
    <source>
        <dbReference type="EMBL" id="APH00189.1"/>
    </source>
</evidence>
<dbReference type="PANTHER" id="PTHR43048">
    <property type="entry name" value="METHYLMALONYL-COA EPIMERASE"/>
    <property type="match status" value="1"/>
</dbReference>